<evidence type="ECO:0000256" key="4">
    <source>
        <dbReference type="ARBA" id="ARBA00022753"/>
    </source>
</evidence>
<comment type="subcellular location">
    <subcellularLocation>
        <location evidence="1">Endosome</location>
    </subcellularLocation>
</comment>
<dbReference type="Pfam" id="PF12130">
    <property type="entry name" value="bMERB_dom"/>
    <property type="match status" value="1"/>
</dbReference>
<feature type="compositionally biased region" description="Low complexity" evidence="10">
    <location>
        <begin position="390"/>
        <end position="402"/>
    </location>
</feature>
<dbReference type="SMART" id="SM00132">
    <property type="entry name" value="LIM"/>
    <property type="match status" value="1"/>
</dbReference>
<dbReference type="InterPro" id="IPR001715">
    <property type="entry name" value="CH_dom"/>
</dbReference>
<evidence type="ECO:0000256" key="7">
    <source>
        <dbReference type="ARBA" id="ARBA00023054"/>
    </source>
</evidence>
<dbReference type="InterPro" id="IPR050540">
    <property type="entry name" value="F-actin_Monoox_Mical"/>
</dbReference>
<dbReference type="Gene3D" id="2.10.110.10">
    <property type="entry name" value="Cysteine Rich Protein"/>
    <property type="match status" value="1"/>
</dbReference>
<feature type="domain" description="BMERB" evidence="13">
    <location>
        <begin position="711"/>
        <end position="859"/>
    </location>
</feature>
<evidence type="ECO:0000256" key="3">
    <source>
        <dbReference type="ARBA" id="ARBA00022723"/>
    </source>
</evidence>
<feature type="compositionally biased region" description="Basic and acidic residues" evidence="10">
    <location>
        <begin position="432"/>
        <end position="460"/>
    </location>
</feature>
<evidence type="ECO:0000256" key="2">
    <source>
        <dbReference type="ARBA" id="ARBA00022553"/>
    </source>
</evidence>
<organism evidence="14">
    <name type="scientific">Mnemiopsis leidyi</name>
    <name type="common">Sea walnut</name>
    <name type="synonym">Warty comb jellyfish</name>
    <dbReference type="NCBI Taxonomy" id="27923"/>
    <lineage>
        <taxon>Eukaryota</taxon>
        <taxon>Metazoa</taxon>
        <taxon>Ctenophora</taxon>
        <taxon>Tentaculata</taxon>
        <taxon>Lobata</taxon>
        <taxon>Bolinopsidae</taxon>
        <taxon>Mnemiopsis</taxon>
    </lineage>
</organism>
<feature type="region of interest" description="Disordered" evidence="10">
    <location>
        <begin position="317"/>
        <end position="344"/>
    </location>
</feature>
<keyword evidence="4" id="KW-0967">Endosome</keyword>
<evidence type="ECO:0000313" key="14">
    <source>
        <dbReference type="EMBL" id="AEY80352.1"/>
    </source>
</evidence>
<dbReference type="CDD" id="cd09358">
    <property type="entry name" value="LIM_Mical_like"/>
    <property type="match status" value="1"/>
</dbReference>
<dbReference type="SUPFAM" id="SSF47576">
    <property type="entry name" value="Calponin-homology domain, CH-domain"/>
    <property type="match status" value="1"/>
</dbReference>
<dbReference type="Pfam" id="PF00307">
    <property type="entry name" value="CH"/>
    <property type="match status" value="1"/>
</dbReference>
<dbReference type="InterPro" id="IPR022735">
    <property type="entry name" value="bMERB_dom"/>
</dbReference>
<dbReference type="PROSITE" id="PS50021">
    <property type="entry name" value="CH"/>
    <property type="match status" value="1"/>
</dbReference>
<evidence type="ECO:0000256" key="9">
    <source>
        <dbReference type="SAM" id="Coils"/>
    </source>
</evidence>
<dbReference type="EMBL" id="JN615203">
    <property type="protein sequence ID" value="AEY80352.1"/>
    <property type="molecule type" value="mRNA"/>
</dbReference>
<keyword evidence="2" id="KW-0597">Phosphoprotein</keyword>
<evidence type="ECO:0000259" key="11">
    <source>
        <dbReference type="PROSITE" id="PS50021"/>
    </source>
</evidence>
<dbReference type="PANTHER" id="PTHR23167">
    <property type="entry name" value="CALPONIN HOMOLOGY DOMAIN-CONTAINING PROTEIN DDB_G0272472-RELATED"/>
    <property type="match status" value="1"/>
</dbReference>
<feature type="domain" description="LIM zinc-binding" evidence="12">
    <location>
        <begin position="495"/>
        <end position="557"/>
    </location>
</feature>
<dbReference type="SUPFAM" id="SSF57716">
    <property type="entry name" value="Glucocorticoid receptor-like (DNA-binding domain)"/>
    <property type="match status" value="1"/>
</dbReference>
<keyword evidence="5 8" id="KW-0862">Zinc</keyword>
<feature type="domain" description="Calponin-homology (CH)" evidence="11">
    <location>
        <begin position="5"/>
        <end position="111"/>
    </location>
</feature>
<feature type="region of interest" description="Disordered" evidence="10">
    <location>
        <begin position="613"/>
        <end position="656"/>
    </location>
</feature>
<dbReference type="FunFam" id="1.10.418.10:FF:000023">
    <property type="entry name" value="EH domain-binding protein 1 isoform X1"/>
    <property type="match status" value="1"/>
</dbReference>
<feature type="coiled-coil region" evidence="9">
    <location>
        <begin position="792"/>
        <end position="823"/>
    </location>
</feature>
<dbReference type="GO" id="GO:0046872">
    <property type="term" value="F:metal ion binding"/>
    <property type="evidence" value="ECO:0007669"/>
    <property type="project" value="UniProtKB-KW"/>
</dbReference>
<feature type="compositionally biased region" description="Polar residues" evidence="10">
    <location>
        <begin position="374"/>
        <end position="389"/>
    </location>
</feature>
<feature type="compositionally biased region" description="Low complexity" evidence="10">
    <location>
        <begin position="168"/>
        <end position="177"/>
    </location>
</feature>
<feature type="compositionally biased region" description="Polar residues" evidence="10">
    <location>
        <begin position="178"/>
        <end position="221"/>
    </location>
</feature>
<feature type="compositionally biased region" description="Polar residues" evidence="10">
    <location>
        <begin position="230"/>
        <end position="248"/>
    </location>
</feature>
<dbReference type="PANTHER" id="PTHR23167:SF46">
    <property type="entry name" value="EPS15 HOMOLOGY DOMAIN CONTAINING PROTEIN-BINDING PROTEIN 1, ISOFORM F"/>
    <property type="match status" value="1"/>
</dbReference>
<dbReference type="CDD" id="cd21197">
    <property type="entry name" value="CH_MICALL"/>
    <property type="match status" value="1"/>
</dbReference>
<sequence>MSNQKSSLKALQNWCARQCASYPGVNINDLTNSFRNGLAFCAIIHRFHPELIDFYSLDPDNMLENNRLAFTVAENSLGIPALLEAEDMVEMHVPDRLSVITYLSQYYHHFKDKIPYEQQQDDGSDDMLAYKKQQGSPPRYRLHEPNRYAMLKPAPPPRPLAAKKHNWSSSSIEYNSSGDRMTNSSVTPQSSPVLTPTTSNYNRQSPLTDRSSTQDVSSSDCVSHERSVDCATTSSLKTSENSSLYQTPPATPPTMVKRPTQPPPRRKQKRDSWNNLVSSEDSMLDPSPSPPVPKTPLTMISGSGEIAPDGMMTSLADRSSEENVQKTSLSTIDRNGSNANGFNSVHRMDEEKTRQDIEDIINSIHEPSLDIQDHSFSSYSDQPSPTTPRNSNYYNPGYSPNYKNTAYRRDSAGTNNNRYKSDDSKSSNYHRQTSDDRRSLPRPYSDDQRSPRRESHEGDRPKRKTSTRNVIYSEQDVGKIMTRAYDPEGGSSRGNLCFICGSHVYLLERTVARQRLFHRQCFVCNGCGTKLLLGMYEVYDGDSMFYCKSCFKKIKLREGCRSDEYREALGCPVTDPEELWSLPAVHTEDHESRSLSPLDEGEEGQHVRFEVTEDYSEEEDIPQRHSSHGTREQRGSTSESEDDSRPRSLSCGACDPTYQTLELDNSQRKRRSIISMKDINPINKIFSPILKRGKRNVFDYSSVEDIDKALKEEEEMLLQKRQIYIEEMNENEHLQKQMEICGQGLEMRLRDQERCRGFDDEALYDWFELVNRKNKLSHLESVLVISIKEIDINLQQKSLERQLRDLQNVRKKYKAQYIKSKEQELVSKLLQLVEERDHLVNMEETQRLSAMEMDKQFREVMSATAGITV</sequence>
<dbReference type="InterPro" id="IPR036872">
    <property type="entry name" value="CH_dom_sf"/>
</dbReference>
<dbReference type="PROSITE" id="PS00478">
    <property type="entry name" value="LIM_DOMAIN_1"/>
    <property type="match status" value="1"/>
</dbReference>
<dbReference type="InterPro" id="IPR001781">
    <property type="entry name" value="Znf_LIM"/>
</dbReference>
<dbReference type="PROSITE" id="PS50023">
    <property type="entry name" value="LIM_DOMAIN_2"/>
    <property type="match status" value="1"/>
</dbReference>
<evidence type="ECO:0000256" key="10">
    <source>
        <dbReference type="SAM" id="MobiDB-lite"/>
    </source>
</evidence>
<evidence type="ECO:0000259" key="13">
    <source>
        <dbReference type="PROSITE" id="PS51848"/>
    </source>
</evidence>
<keyword evidence="3 8" id="KW-0479">Metal-binding</keyword>
<evidence type="ECO:0000259" key="12">
    <source>
        <dbReference type="PROSITE" id="PS50023"/>
    </source>
</evidence>
<dbReference type="Pfam" id="PF00412">
    <property type="entry name" value="LIM"/>
    <property type="match status" value="1"/>
</dbReference>
<dbReference type="GO" id="GO:0005768">
    <property type="term" value="C:endosome"/>
    <property type="evidence" value="ECO:0007669"/>
    <property type="project" value="UniProtKB-SubCell"/>
</dbReference>
<keyword evidence="6 8" id="KW-0440">LIM domain</keyword>
<dbReference type="Gene3D" id="1.10.418.10">
    <property type="entry name" value="Calponin-like domain"/>
    <property type="match status" value="1"/>
</dbReference>
<feature type="compositionally biased region" description="Polar residues" evidence="10">
    <location>
        <begin position="325"/>
        <end position="343"/>
    </location>
</feature>
<name>H2DJY1_MNELE</name>
<evidence type="ECO:0000256" key="5">
    <source>
        <dbReference type="ARBA" id="ARBA00022833"/>
    </source>
</evidence>
<proteinExistence type="evidence at transcript level"/>
<dbReference type="AlphaFoldDB" id="H2DJY1"/>
<dbReference type="PROSITE" id="PS51848">
    <property type="entry name" value="BMERB"/>
    <property type="match status" value="1"/>
</dbReference>
<dbReference type="SMART" id="SM01203">
    <property type="entry name" value="DUF3585"/>
    <property type="match status" value="1"/>
</dbReference>
<evidence type="ECO:0000256" key="1">
    <source>
        <dbReference type="ARBA" id="ARBA00004177"/>
    </source>
</evidence>
<gene>
    <name evidence="14" type="primary">ML27321</name>
</gene>
<accession>H2DJY1</accession>
<feature type="region of interest" description="Disordered" evidence="10">
    <location>
        <begin position="373"/>
        <end position="470"/>
    </location>
</feature>
<protein>
    <submittedName>
        <fullName evidence="14">MICAL class LIM protein ML27321b</fullName>
    </submittedName>
</protein>
<evidence type="ECO:0000256" key="8">
    <source>
        <dbReference type="PROSITE-ProRule" id="PRU00125"/>
    </source>
</evidence>
<feature type="region of interest" description="Disordered" evidence="10">
    <location>
        <begin position="149"/>
        <end position="304"/>
    </location>
</feature>
<dbReference type="SMART" id="SM00033">
    <property type="entry name" value="CH"/>
    <property type="match status" value="1"/>
</dbReference>
<keyword evidence="7 9" id="KW-0175">Coiled coil</keyword>
<reference evidence="14" key="1">
    <citation type="submission" date="2011-08" db="EMBL/GenBank/DDBJ databases">
        <title>The Diversification of the LIM Superclass at the Base of the Metazoa Increased Subcellular Complexity and Promoted Multicellular Specialization.</title>
        <authorList>
            <person name="Koch B.J."/>
            <person name="Ryan J.F."/>
            <person name="Baxevanis A.D."/>
        </authorList>
    </citation>
    <scope>NUCLEOTIDE SEQUENCE</scope>
</reference>
<evidence type="ECO:0000256" key="6">
    <source>
        <dbReference type="ARBA" id="ARBA00023038"/>
    </source>
</evidence>